<dbReference type="InterPro" id="IPR014293">
    <property type="entry name" value="RNA_pol_sigma70_actinobac"/>
</dbReference>
<keyword evidence="4" id="KW-0238">DNA-binding</keyword>
<dbReference type="Pfam" id="PF04542">
    <property type="entry name" value="Sigma70_r2"/>
    <property type="match status" value="1"/>
</dbReference>
<dbReference type="InterPro" id="IPR013325">
    <property type="entry name" value="RNA_pol_sigma_r2"/>
</dbReference>
<keyword evidence="3" id="KW-0731">Sigma factor</keyword>
<dbReference type="Gene3D" id="1.10.10.10">
    <property type="entry name" value="Winged helix-like DNA-binding domain superfamily/Winged helix DNA-binding domain"/>
    <property type="match status" value="1"/>
</dbReference>
<dbReference type="GO" id="GO:0003677">
    <property type="term" value="F:DNA binding"/>
    <property type="evidence" value="ECO:0007669"/>
    <property type="project" value="UniProtKB-KW"/>
</dbReference>
<dbReference type="NCBIfam" id="TIGR02947">
    <property type="entry name" value="SigH_actino"/>
    <property type="match status" value="1"/>
</dbReference>
<dbReference type="CDD" id="cd06171">
    <property type="entry name" value="Sigma70_r4"/>
    <property type="match status" value="1"/>
</dbReference>
<dbReference type="Pfam" id="PF08281">
    <property type="entry name" value="Sigma70_r4_2"/>
    <property type="match status" value="1"/>
</dbReference>
<feature type="domain" description="RNA polymerase sigma-70 region 2" evidence="6">
    <location>
        <begin position="86"/>
        <end position="149"/>
    </location>
</feature>
<evidence type="ECO:0000256" key="2">
    <source>
        <dbReference type="ARBA" id="ARBA00023015"/>
    </source>
</evidence>
<dbReference type="InterPro" id="IPR007627">
    <property type="entry name" value="RNA_pol_sigma70_r2"/>
</dbReference>
<dbReference type="InterPro" id="IPR014284">
    <property type="entry name" value="RNA_pol_sigma-70_dom"/>
</dbReference>
<keyword evidence="2" id="KW-0805">Transcription regulation</keyword>
<dbReference type="InterPro" id="IPR013324">
    <property type="entry name" value="RNA_pol_sigma_r3/r4-like"/>
</dbReference>
<accession>A0A6J5Z880</accession>
<dbReference type="InterPro" id="IPR039425">
    <property type="entry name" value="RNA_pol_sigma-70-like"/>
</dbReference>
<dbReference type="PROSITE" id="PS01063">
    <property type="entry name" value="SIGMA70_ECF"/>
    <property type="match status" value="1"/>
</dbReference>
<evidence type="ECO:0000256" key="1">
    <source>
        <dbReference type="ARBA" id="ARBA00010641"/>
    </source>
</evidence>
<keyword evidence="5" id="KW-0804">Transcription</keyword>
<dbReference type="SUPFAM" id="SSF88946">
    <property type="entry name" value="Sigma2 domain of RNA polymerase sigma factors"/>
    <property type="match status" value="1"/>
</dbReference>
<feature type="domain" description="RNA polymerase sigma factor 70 region 4 type 2" evidence="7">
    <location>
        <begin position="191"/>
        <end position="241"/>
    </location>
</feature>
<reference evidence="8" key="1">
    <citation type="submission" date="2020-05" db="EMBL/GenBank/DDBJ databases">
        <authorList>
            <person name="Chiriac C."/>
            <person name="Salcher M."/>
            <person name="Ghai R."/>
            <person name="Kavagutti S V."/>
        </authorList>
    </citation>
    <scope>NUCLEOTIDE SEQUENCE</scope>
</reference>
<dbReference type="NCBIfam" id="TIGR02937">
    <property type="entry name" value="sigma70-ECF"/>
    <property type="match status" value="1"/>
</dbReference>
<dbReference type="GO" id="GO:0006352">
    <property type="term" value="P:DNA-templated transcription initiation"/>
    <property type="evidence" value="ECO:0007669"/>
    <property type="project" value="InterPro"/>
</dbReference>
<dbReference type="InterPro" id="IPR013249">
    <property type="entry name" value="RNA_pol_sigma70_r4_t2"/>
</dbReference>
<dbReference type="Gene3D" id="1.10.1740.10">
    <property type="match status" value="1"/>
</dbReference>
<dbReference type="InterPro" id="IPR000838">
    <property type="entry name" value="RNA_pol_sigma70_ECF_CS"/>
</dbReference>
<dbReference type="AlphaFoldDB" id="A0A6J5Z880"/>
<dbReference type="SUPFAM" id="SSF88659">
    <property type="entry name" value="Sigma3 and sigma4 domains of RNA polymerase sigma factors"/>
    <property type="match status" value="1"/>
</dbReference>
<dbReference type="EMBL" id="CAESAJ010000051">
    <property type="protein sequence ID" value="CAB4336709.1"/>
    <property type="molecule type" value="Genomic_DNA"/>
</dbReference>
<organism evidence="8">
    <name type="scientific">freshwater metagenome</name>
    <dbReference type="NCBI Taxonomy" id="449393"/>
    <lineage>
        <taxon>unclassified sequences</taxon>
        <taxon>metagenomes</taxon>
        <taxon>ecological metagenomes</taxon>
    </lineage>
</organism>
<comment type="similarity">
    <text evidence="1">Belongs to the sigma-70 factor family. ECF subfamily.</text>
</comment>
<evidence type="ECO:0000313" key="8">
    <source>
        <dbReference type="EMBL" id="CAB4336709.1"/>
    </source>
</evidence>
<dbReference type="GO" id="GO:0016987">
    <property type="term" value="F:sigma factor activity"/>
    <property type="evidence" value="ECO:0007669"/>
    <property type="project" value="UniProtKB-KW"/>
</dbReference>
<dbReference type="InterPro" id="IPR036388">
    <property type="entry name" value="WH-like_DNA-bd_sf"/>
</dbReference>
<dbReference type="PANTHER" id="PTHR43133">
    <property type="entry name" value="RNA POLYMERASE ECF-TYPE SIGMA FACTO"/>
    <property type="match status" value="1"/>
</dbReference>
<evidence type="ECO:0000256" key="5">
    <source>
        <dbReference type="ARBA" id="ARBA00023163"/>
    </source>
</evidence>
<dbReference type="PANTHER" id="PTHR43133:SF59">
    <property type="entry name" value="ECF RNA POLYMERASE SIGMA FACTOR SIGR"/>
    <property type="match status" value="1"/>
</dbReference>
<sequence>MVINATSQMDAMSHVTIIPKIIELSASADSLNHDVPKAKSINEVLSSIMGNSSSDDVQLPADVAGPKHNESLQERLARFERDAIPHLDTIYAGALRMTRNPADAEDLVQETFAKAYRAFDQYADGTNLKAWLFRILTNTYINIYRKKQRAPIVNPQETIEDWQMALEQRNSPTAMRSAETEALELLPNDVINSALQAVPIEYRDAVLLADVEGFSYKEIAEIMDTPVGTVMSRLHRGRKLLRDKLENYAIENGYTNQNGITKENGITKVDHS</sequence>
<protein>
    <submittedName>
        <fullName evidence="8">Unannotated protein</fullName>
    </submittedName>
</protein>
<dbReference type="FunFam" id="1.10.10.10:FF:000068">
    <property type="entry name" value="RNA polymerase sigma factor"/>
    <property type="match status" value="1"/>
</dbReference>
<name>A0A6J5Z880_9ZZZZ</name>
<evidence type="ECO:0000259" key="6">
    <source>
        <dbReference type="Pfam" id="PF04542"/>
    </source>
</evidence>
<gene>
    <name evidence="8" type="ORF">UFOPK3770_00624</name>
</gene>
<evidence type="ECO:0000256" key="4">
    <source>
        <dbReference type="ARBA" id="ARBA00023125"/>
    </source>
</evidence>
<proteinExistence type="inferred from homology"/>
<evidence type="ECO:0000256" key="3">
    <source>
        <dbReference type="ARBA" id="ARBA00023082"/>
    </source>
</evidence>
<evidence type="ECO:0000259" key="7">
    <source>
        <dbReference type="Pfam" id="PF08281"/>
    </source>
</evidence>